<gene>
    <name evidence="1" type="ORF">Rhopal_005109-T1</name>
    <name evidence="2" type="ORF">Rhopal_005111-T1</name>
</gene>
<dbReference type="AlphaFoldDB" id="A0AAV5GQC4"/>
<sequence length="172" mass="19502">MRDLEVLEAVQARTRKAAAALVPEGVREGLVNVKMAQGAQAYEGEEEVEDKFEAAAMEGLEEQGALAEEQFYQGYEAPPEGAGDKGGIFEQRKQLNVGEVEEDPVKHDERTRLMRSCTIARRELRSYLTSTDLNKFVQGEHDKYVRVINNLDVRLGPQYRLYSINRAEGRRR</sequence>
<evidence type="ECO:0000313" key="3">
    <source>
        <dbReference type="Proteomes" id="UP001342314"/>
    </source>
</evidence>
<evidence type="ECO:0000313" key="1">
    <source>
        <dbReference type="EMBL" id="GJN92080.1"/>
    </source>
</evidence>
<comment type="caution">
    <text evidence="1">The sequence shown here is derived from an EMBL/GenBank/DDBJ whole genome shotgun (WGS) entry which is preliminary data.</text>
</comment>
<evidence type="ECO:0000313" key="2">
    <source>
        <dbReference type="EMBL" id="GJN92082.1"/>
    </source>
</evidence>
<name>A0AAV5GQC4_9BASI</name>
<protein>
    <submittedName>
        <fullName evidence="1">Uncharacterized protein</fullName>
    </submittedName>
</protein>
<accession>A0AAV5GQC4</accession>
<proteinExistence type="predicted"/>
<reference evidence="1 3" key="1">
    <citation type="submission" date="2021-12" db="EMBL/GenBank/DDBJ databases">
        <title>High titer production of polyol ester of fatty acids by Rhodotorula paludigena BS15 towards product separation-free biomass refinery.</title>
        <authorList>
            <person name="Mano J."/>
            <person name="Ono H."/>
            <person name="Tanaka T."/>
            <person name="Naito K."/>
            <person name="Sushida H."/>
            <person name="Ike M."/>
            <person name="Tokuyasu K."/>
            <person name="Kitaoka M."/>
        </authorList>
    </citation>
    <scope>NUCLEOTIDE SEQUENCE [LARGE SCALE GENOMIC DNA]</scope>
    <source>
        <strain evidence="1 3">BS15</strain>
    </source>
</reference>
<dbReference type="EMBL" id="BQKY01000010">
    <property type="protein sequence ID" value="GJN92080.1"/>
    <property type="molecule type" value="Genomic_DNA"/>
</dbReference>
<dbReference type="Proteomes" id="UP001342314">
    <property type="component" value="Unassembled WGS sequence"/>
</dbReference>
<keyword evidence="3" id="KW-1185">Reference proteome</keyword>
<organism evidence="1 3">
    <name type="scientific">Rhodotorula paludigena</name>
    <dbReference type="NCBI Taxonomy" id="86838"/>
    <lineage>
        <taxon>Eukaryota</taxon>
        <taxon>Fungi</taxon>
        <taxon>Dikarya</taxon>
        <taxon>Basidiomycota</taxon>
        <taxon>Pucciniomycotina</taxon>
        <taxon>Microbotryomycetes</taxon>
        <taxon>Sporidiobolales</taxon>
        <taxon>Sporidiobolaceae</taxon>
        <taxon>Rhodotorula</taxon>
    </lineage>
</organism>
<dbReference type="EMBL" id="BQKY01000010">
    <property type="protein sequence ID" value="GJN92082.1"/>
    <property type="molecule type" value="Genomic_DNA"/>
</dbReference>